<dbReference type="EMBL" id="CM004480">
    <property type="protein sequence ID" value="OCT68702.1"/>
    <property type="molecule type" value="Genomic_DNA"/>
</dbReference>
<gene>
    <name evidence="1" type="ORF">XELAEV_18039990mg</name>
</gene>
<proteinExistence type="predicted"/>
<organism evidence="1 2">
    <name type="scientific">Xenopus laevis</name>
    <name type="common">African clawed frog</name>
    <dbReference type="NCBI Taxonomy" id="8355"/>
    <lineage>
        <taxon>Eukaryota</taxon>
        <taxon>Metazoa</taxon>
        <taxon>Chordata</taxon>
        <taxon>Craniata</taxon>
        <taxon>Vertebrata</taxon>
        <taxon>Euteleostomi</taxon>
        <taxon>Amphibia</taxon>
        <taxon>Batrachia</taxon>
        <taxon>Anura</taxon>
        <taxon>Pipoidea</taxon>
        <taxon>Pipidae</taxon>
        <taxon>Xenopodinae</taxon>
        <taxon>Xenopus</taxon>
        <taxon>Xenopus</taxon>
    </lineage>
</organism>
<dbReference type="Proteomes" id="UP000694892">
    <property type="component" value="Chromosome 8L"/>
</dbReference>
<accession>A0A974H8F7</accession>
<dbReference type="AlphaFoldDB" id="A0A974H8F7"/>
<reference evidence="2" key="1">
    <citation type="journal article" date="2016" name="Nature">
        <title>Genome evolution in the allotetraploid frog Xenopus laevis.</title>
        <authorList>
            <person name="Session A.M."/>
            <person name="Uno Y."/>
            <person name="Kwon T."/>
            <person name="Chapman J.A."/>
            <person name="Toyoda A."/>
            <person name="Takahashi S."/>
            <person name="Fukui A."/>
            <person name="Hikosaka A."/>
            <person name="Suzuki A."/>
            <person name="Kondo M."/>
            <person name="van Heeringen S.J."/>
            <person name="Quigley I."/>
            <person name="Heinz S."/>
            <person name="Ogino H."/>
            <person name="Ochi H."/>
            <person name="Hellsten U."/>
            <person name="Lyons J.B."/>
            <person name="Simakov O."/>
            <person name="Putnam N."/>
            <person name="Stites J."/>
            <person name="Kuroki Y."/>
            <person name="Tanaka T."/>
            <person name="Michiue T."/>
            <person name="Watanabe M."/>
            <person name="Bogdanovic O."/>
            <person name="Lister R."/>
            <person name="Georgiou G."/>
            <person name="Paranjpe S.S."/>
            <person name="van Kruijsbergen I."/>
            <person name="Shu S."/>
            <person name="Carlson J."/>
            <person name="Kinoshita T."/>
            <person name="Ohta Y."/>
            <person name="Mawaribuchi S."/>
            <person name="Jenkins J."/>
            <person name="Grimwood J."/>
            <person name="Schmutz J."/>
            <person name="Mitros T."/>
            <person name="Mozaffari S.V."/>
            <person name="Suzuki Y."/>
            <person name="Haramoto Y."/>
            <person name="Yamamoto T.S."/>
            <person name="Takagi C."/>
            <person name="Heald R."/>
            <person name="Miller K."/>
            <person name="Haudenschild C."/>
            <person name="Kitzman J."/>
            <person name="Nakayama T."/>
            <person name="Izutsu Y."/>
            <person name="Robert J."/>
            <person name="Fortriede J."/>
            <person name="Burns K."/>
            <person name="Lotay V."/>
            <person name="Karimi K."/>
            <person name="Yasuoka Y."/>
            <person name="Dichmann D.S."/>
            <person name="Flajnik M.F."/>
            <person name="Houston D.W."/>
            <person name="Shendure J."/>
            <person name="DuPasquier L."/>
            <person name="Vize P.D."/>
            <person name="Zorn A.M."/>
            <person name="Ito M."/>
            <person name="Marcotte E.M."/>
            <person name="Wallingford J.B."/>
            <person name="Ito Y."/>
            <person name="Asashima M."/>
            <person name="Ueno N."/>
            <person name="Matsuda Y."/>
            <person name="Veenstra G.J."/>
            <person name="Fujiyama A."/>
            <person name="Harland R.M."/>
            <person name="Taira M."/>
            <person name="Rokhsar D.S."/>
        </authorList>
    </citation>
    <scope>NUCLEOTIDE SEQUENCE [LARGE SCALE GENOMIC DNA]</scope>
    <source>
        <strain evidence="2">J</strain>
    </source>
</reference>
<evidence type="ECO:0000313" key="1">
    <source>
        <dbReference type="EMBL" id="OCT68702.1"/>
    </source>
</evidence>
<evidence type="ECO:0000313" key="2">
    <source>
        <dbReference type="Proteomes" id="UP000694892"/>
    </source>
</evidence>
<sequence length="197" mass="22622">MPHTNSRTDTCHTQIVVQTHATQSYRHMLHTTLTAADSKQRATLSPNLGCSREHHFFLVTCILFHLLQWSPEPHARTNLIALFKTSYMLGSPLSNCQLQLPSECPRTIRSLQLIACLLSPLWQHNNSRFVSSLKRGLFQGALFYPALGATVEGIGLWLSGMHWKQNIYWQSRNHTSNRRNYRQLLFTSKFKTLSTTE</sequence>
<name>A0A974H8F7_XENLA</name>
<protein>
    <submittedName>
        <fullName evidence="1">Uncharacterized protein</fullName>
    </submittedName>
</protein>